<dbReference type="Proteomes" id="UP000220102">
    <property type="component" value="Unassembled WGS sequence"/>
</dbReference>
<keyword evidence="2" id="KW-0472">Membrane</keyword>
<comment type="caution">
    <text evidence="3">The sequence shown here is derived from an EMBL/GenBank/DDBJ whole genome shotgun (WGS) entry which is preliminary data.</text>
</comment>
<feature type="region of interest" description="Disordered" evidence="1">
    <location>
        <begin position="164"/>
        <end position="189"/>
    </location>
</feature>
<name>A0A2A8D0M2_9BACT</name>
<protein>
    <submittedName>
        <fullName evidence="3">Uncharacterized protein</fullName>
    </submittedName>
</protein>
<accession>A0A2A8D0M2</accession>
<evidence type="ECO:0000256" key="1">
    <source>
        <dbReference type="SAM" id="MobiDB-lite"/>
    </source>
</evidence>
<evidence type="ECO:0000256" key="2">
    <source>
        <dbReference type="SAM" id="Phobius"/>
    </source>
</evidence>
<organism evidence="3 4">
    <name type="scientific">Longibacter salinarum</name>
    <dbReference type="NCBI Taxonomy" id="1850348"/>
    <lineage>
        <taxon>Bacteria</taxon>
        <taxon>Pseudomonadati</taxon>
        <taxon>Rhodothermota</taxon>
        <taxon>Rhodothermia</taxon>
        <taxon>Rhodothermales</taxon>
        <taxon>Salisaetaceae</taxon>
        <taxon>Longibacter</taxon>
    </lineage>
</organism>
<gene>
    <name evidence="3" type="ORF">CRI94_05470</name>
</gene>
<evidence type="ECO:0000313" key="3">
    <source>
        <dbReference type="EMBL" id="PEN14476.1"/>
    </source>
</evidence>
<reference evidence="3 4" key="1">
    <citation type="submission" date="2017-10" db="EMBL/GenBank/DDBJ databases">
        <title>Draft genome of Longibacter Salinarum.</title>
        <authorList>
            <person name="Goh K.M."/>
            <person name="Shamsir M.S."/>
            <person name="Lim S.W."/>
        </authorList>
    </citation>
    <scope>NUCLEOTIDE SEQUENCE [LARGE SCALE GENOMIC DNA]</scope>
    <source>
        <strain evidence="3 4">KCTC 52045</strain>
    </source>
</reference>
<keyword evidence="4" id="KW-1185">Reference proteome</keyword>
<sequence>MFVVTGLLLVLSGCTSTSTVRFPEHRAATIAAPRGLDSFREDVQGKRVRVVFLNDSAVEGTVNYVGADSLTMHAPQQAYSLRSIKAVVREKAIRGALDGAGIGFLSGFGGGFLIGLSSGGSGMTIMSPAASAALGGTILGVLGVPVGAVIGVVRKHRRTWVFEHSKERTDTPPATSIHEGDYDPADSGD</sequence>
<dbReference type="AlphaFoldDB" id="A0A2A8D0M2"/>
<keyword evidence="2" id="KW-1133">Transmembrane helix</keyword>
<dbReference type="RefSeq" id="WP_098074654.1">
    <property type="nucleotide sequence ID" value="NZ_PDEQ01000002.1"/>
</dbReference>
<dbReference type="EMBL" id="PDEQ01000002">
    <property type="protein sequence ID" value="PEN14476.1"/>
    <property type="molecule type" value="Genomic_DNA"/>
</dbReference>
<evidence type="ECO:0000313" key="4">
    <source>
        <dbReference type="Proteomes" id="UP000220102"/>
    </source>
</evidence>
<keyword evidence="2" id="KW-0812">Transmembrane</keyword>
<proteinExistence type="predicted"/>
<feature type="transmembrane region" description="Helical" evidence="2">
    <location>
        <begin position="132"/>
        <end position="153"/>
    </location>
</feature>